<accession>A0A2A2J824</accession>
<dbReference type="Proteomes" id="UP000218231">
    <property type="component" value="Unassembled WGS sequence"/>
</dbReference>
<organism evidence="2 3">
    <name type="scientific">Diploscapter pachys</name>
    <dbReference type="NCBI Taxonomy" id="2018661"/>
    <lineage>
        <taxon>Eukaryota</taxon>
        <taxon>Metazoa</taxon>
        <taxon>Ecdysozoa</taxon>
        <taxon>Nematoda</taxon>
        <taxon>Chromadorea</taxon>
        <taxon>Rhabditida</taxon>
        <taxon>Rhabditina</taxon>
        <taxon>Rhabditomorpha</taxon>
        <taxon>Rhabditoidea</taxon>
        <taxon>Rhabditidae</taxon>
        <taxon>Diploscapter</taxon>
    </lineage>
</organism>
<protein>
    <submittedName>
        <fullName evidence="2">Uncharacterized protein</fullName>
    </submittedName>
</protein>
<dbReference type="EMBL" id="LIAE01010614">
    <property type="protein sequence ID" value="PAV57928.1"/>
    <property type="molecule type" value="Genomic_DNA"/>
</dbReference>
<keyword evidence="1" id="KW-0812">Transmembrane</keyword>
<comment type="caution">
    <text evidence="2">The sequence shown here is derived from an EMBL/GenBank/DDBJ whole genome shotgun (WGS) entry which is preliminary data.</text>
</comment>
<dbReference type="AlphaFoldDB" id="A0A2A2J824"/>
<proteinExistence type="predicted"/>
<gene>
    <name evidence="2" type="ORF">WR25_23832</name>
</gene>
<keyword evidence="1" id="KW-1133">Transmembrane helix</keyword>
<sequence>MYLLLTPYLKAVFSFSVAHAFFALISSLAIVGTPFWSRLLLLLSDSPKRRRLDSLFTLVELVQMVVLIVVSVFPNHWVRLSYPCILLGVMVFRELILPKLLNQEALDALDAQRN</sequence>
<keyword evidence="1" id="KW-0472">Membrane</keyword>
<dbReference type="STRING" id="2018661.A0A2A2J824"/>
<name>A0A2A2J824_9BILA</name>
<evidence type="ECO:0000256" key="1">
    <source>
        <dbReference type="SAM" id="Phobius"/>
    </source>
</evidence>
<evidence type="ECO:0000313" key="3">
    <source>
        <dbReference type="Proteomes" id="UP000218231"/>
    </source>
</evidence>
<reference evidence="2 3" key="1">
    <citation type="journal article" date="2017" name="Curr. Biol.">
        <title>Genome architecture and evolution of a unichromosomal asexual nematode.</title>
        <authorList>
            <person name="Fradin H."/>
            <person name="Zegar C."/>
            <person name="Gutwein M."/>
            <person name="Lucas J."/>
            <person name="Kovtun M."/>
            <person name="Corcoran D."/>
            <person name="Baugh L.R."/>
            <person name="Kiontke K."/>
            <person name="Gunsalus K."/>
            <person name="Fitch D.H."/>
            <person name="Piano F."/>
        </authorList>
    </citation>
    <scope>NUCLEOTIDE SEQUENCE [LARGE SCALE GENOMIC DNA]</scope>
    <source>
        <strain evidence="2">PF1309</strain>
    </source>
</reference>
<feature type="transmembrane region" description="Helical" evidence="1">
    <location>
        <begin position="55"/>
        <end position="74"/>
    </location>
</feature>
<evidence type="ECO:0000313" key="2">
    <source>
        <dbReference type="EMBL" id="PAV57928.1"/>
    </source>
</evidence>
<feature type="transmembrane region" description="Helical" evidence="1">
    <location>
        <begin position="20"/>
        <end position="43"/>
    </location>
</feature>
<keyword evidence="3" id="KW-1185">Reference proteome</keyword>